<name>A0A376TN23_ECOLX</name>
<organism evidence="1 2">
    <name type="scientific">Escherichia coli</name>
    <dbReference type="NCBI Taxonomy" id="562"/>
    <lineage>
        <taxon>Bacteria</taxon>
        <taxon>Pseudomonadati</taxon>
        <taxon>Pseudomonadota</taxon>
        <taxon>Gammaproteobacteria</taxon>
        <taxon>Enterobacterales</taxon>
        <taxon>Enterobacteriaceae</taxon>
        <taxon>Escherichia</taxon>
    </lineage>
</organism>
<dbReference type="Proteomes" id="UP000254405">
    <property type="component" value="Unassembled WGS sequence"/>
</dbReference>
<dbReference type="EMBL" id="UGCO01000001">
    <property type="protein sequence ID" value="STI78183.1"/>
    <property type="molecule type" value="Genomic_DNA"/>
</dbReference>
<dbReference type="AlphaFoldDB" id="A0A376TN23"/>
<evidence type="ECO:0000313" key="2">
    <source>
        <dbReference type="Proteomes" id="UP000254405"/>
    </source>
</evidence>
<sequence>MRKAPFTEHQLSPRLNRLNTGELLKISAGGRAYLKPLTTTASPDTAVWNLLILKNQGS</sequence>
<evidence type="ECO:0000313" key="1">
    <source>
        <dbReference type="EMBL" id="STI78183.1"/>
    </source>
</evidence>
<gene>
    <name evidence="1" type="ORF">NCTC8985_03504</name>
</gene>
<proteinExistence type="predicted"/>
<accession>A0A376TN23</accession>
<reference evidence="1 2" key="1">
    <citation type="submission" date="2018-06" db="EMBL/GenBank/DDBJ databases">
        <authorList>
            <consortium name="Pathogen Informatics"/>
            <person name="Doyle S."/>
        </authorList>
    </citation>
    <scope>NUCLEOTIDE SEQUENCE [LARGE SCALE GENOMIC DNA]</scope>
    <source>
        <strain evidence="1 2">NCTC8985</strain>
    </source>
</reference>
<protein>
    <submittedName>
        <fullName evidence="1">Uncharacterized protein</fullName>
    </submittedName>
</protein>